<evidence type="ECO:0000256" key="1">
    <source>
        <dbReference type="SAM" id="MobiDB-lite"/>
    </source>
</evidence>
<dbReference type="Pfam" id="PF02201">
    <property type="entry name" value="SWIB"/>
    <property type="match status" value="1"/>
</dbReference>
<dbReference type="Gene3D" id="1.10.245.10">
    <property type="entry name" value="SWIB/MDM2 domain"/>
    <property type="match status" value="1"/>
</dbReference>
<reference evidence="3" key="2">
    <citation type="submission" date="2021-04" db="EMBL/GenBank/DDBJ databases">
        <authorList>
            <person name="Gilroy R."/>
        </authorList>
    </citation>
    <scope>NUCLEOTIDE SEQUENCE</scope>
    <source>
        <strain evidence="3">9264</strain>
    </source>
</reference>
<sequence>MATKNTESEKKTNHARDAQTAGFKKPVQPSPELAQIVGSDPLPRTEVTKKVWAYIKTHHLQNPANRRNILADDTLYAVLGKKEVSMFELTKLISGHLRPI</sequence>
<dbReference type="Proteomes" id="UP000823889">
    <property type="component" value="Unassembled WGS sequence"/>
</dbReference>
<proteinExistence type="predicted"/>
<evidence type="ECO:0000259" key="2">
    <source>
        <dbReference type="PROSITE" id="PS51925"/>
    </source>
</evidence>
<dbReference type="SUPFAM" id="SSF47592">
    <property type="entry name" value="SWIB/MDM2 domain"/>
    <property type="match status" value="1"/>
</dbReference>
<accession>A0A9D2RIS9</accession>
<comment type="caution">
    <text evidence="3">The sequence shown here is derived from an EMBL/GenBank/DDBJ whole genome shotgun (WGS) entry which is preliminary data.</text>
</comment>
<organism evidence="3 4">
    <name type="scientific">Candidatus Paenalcaligenes intestinipullorum</name>
    <dbReference type="NCBI Taxonomy" id="2838718"/>
    <lineage>
        <taxon>Bacteria</taxon>
        <taxon>Pseudomonadati</taxon>
        <taxon>Pseudomonadota</taxon>
        <taxon>Betaproteobacteria</taxon>
        <taxon>Burkholderiales</taxon>
        <taxon>Alcaligenaceae</taxon>
        <taxon>Paenalcaligenes</taxon>
    </lineage>
</organism>
<dbReference type="InterPro" id="IPR003121">
    <property type="entry name" value="SWIB_MDM2_domain"/>
</dbReference>
<dbReference type="PROSITE" id="PS51925">
    <property type="entry name" value="SWIB_MDM2"/>
    <property type="match status" value="1"/>
</dbReference>
<reference evidence="3" key="1">
    <citation type="journal article" date="2021" name="PeerJ">
        <title>Extensive microbial diversity within the chicken gut microbiome revealed by metagenomics and culture.</title>
        <authorList>
            <person name="Gilroy R."/>
            <person name="Ravi A."/>
            <person name="Getino M."/>
            <person name="Pursley I."/>
            <person name="Horton D.L."/>
            <person name="Alikhan N.F."/>
            <person name="Baker D."/>
            <person name="Gharbi K."/>
            <person name="Hall N."/>
            <person name="Watson M."/>
            <person name="Adriaenssens E.M."/>
            <person name="Foster-Nyarko E."/>
            <person name="Jarju S."/>
            <person name="Secka A."/>
            <person name="Antonio M."/>
            <person name="Oren A."/>
            <person name="Chaudhuri R.R."/>
            <person name="La Ragione R."/>
            <person name="Hildebrand F."/>
            <person name="Pallen M.J."/>
        </authorList>
    </citation>
    <scope>NUCLEOTIDE SEQUENCE</scope>
    <source>
        <strain evidence="3">9264</strain>
    </source>
</reference>
<dbReference type="AlphaFoldDB" id="A0A9D2RIS9"/>
<dbReference type="InterPro" id="IPR019835">
    <property type="entry name" value="SWIB_domain"/>
</dbReference>
<evidence type="ECO:0000313" key="4">
    <source>
        <dbReference type="Proteomes" id="UP000823889"/>
    </source>
</evidence>
<dbReference type="InterPro" id="IPR036885">
    <property type="entry name" value="SWIB_MDM2_dom_sf"/>
</dbReference>
<evidence type="ECO:0000313" key="3">
    <source>
        <dbReference type="EMBL" id="HJD44427.1"/>
    </source>
</evidence>
<feature type="domain" description="DM2" evidence="2">
    <location>
        <begin position="22"/>
        <end position="99"/>
    </location>
</feature>
<feature type="region of interest" description="Disordered" evidence="1">
    <location>
        <begin position="1"/>
        <end position="41"/>
    </location>
</feature>
<dbReference type="CDD" id="cd10567">
    <property type="entry name" value="SWIB-MDM2_like"/>
    <property type="match status" value="1"/>
</dbReference>
<gene>
    <name evidence="3" type="ORF">H9906_05275</name>
</gene>
<protein>
    <submittedName>
        <fullName evidence="3">SWIB/MDM2 domain-containing protein</fullName>
    </submittedName>
</protein>
<dbReference type="SMART" id="SM00151">
    <property type="entry name" value="SWIB"/>
    <property type="match status" value="1"/>
</dbReference>
<feature type="compositionally biased region" description="Basic and acidic residues" evidence="1">
    <location>
        <begin position="1"/>
        <end position="17"/>
    </location>
</feature>
<dbReference type="EMBL" id="DWUQ01000105">
    <property type="protein sequence ID" value="HJD44427.1"/>
    <property type="molecule type" value="Genomic_DNA"/>
</dbReference>
<dbReference type="PANTHER" id="PTHR13844">
    <property type="entry name" value="SWI/SNF-RELATED MATRIX-ASSOCIATED ACTIN-DEPENDENT REGULATOR OF CHROMATIN SUBFAMILY D"/>
    <property type="match status" value="1"/>
</dbReference>
<name>A0A9D2RIS9_9BURK</name>